<dbReference type="InterPro" id="IPR009597">
    <property type="entry name" value="DUF1206"/>
</dbReference>
<feature type="transmembrane region" description="Helical" evidence="1">
    <location>
        <begin position="149"/>
        <end position="169"/>
    </location>
</feature>
<keyword evidence="4" id="KW-1185">Reference proteome</keyword>
<feature type="transmembrane region" description="Helical" evidence="1">
    <location>
        <begin position="202"/>
        <end position="223"/>
    </location>
</feature>
<feature type="domain" description="DUF1206" evidence="2">
    <location>
        <begin position="23"/>
        <end position="89"/>
    </location>
</feature>
<feature type="transmembrane region" description="Helical" evidence="1">
    <location>
        <begin position="111"/>
        <end position="129"/>
    </location>
</feature>
<dbReference type="Pfam" id="PF06724">
    <property type="entry name" value="DUF1206"/>
    <property type="match status" value="3"/>
</dbReference>
<gene>
    <name evidence="3" type="ORF">ESP70_015890</name>
</gene>
<dbReference type="EMBL" id="SDPQ02000003">
    <property type="protein sequence ID" value="KAA1395631.1"/>
    <property type="molecule type" value="Genomic_DNA"/>
</dbReference>
<name>A0A5M4FBD3_9ACTN</name>
<keyword evidence="1" id="KW-0472">Membrane</keyword>
<dbReference type="AlphaFoldDB" id="A0A5M4FBD3"/>
<feature type="domain" description="DUF1206" evidence="2">
    <location>
        <begin position="201"/>
        <end position="268"/>
    </location>
</feature>
<keyword evidence="1" id="KW-0812">Transmembrane</keyword>
<comment type="caution">
    <text evidence="3">The sequence shown here is derived from an EMBL/GenBank/DDBJ whole genome shotgun (WGS) entry which is preliminary data.</text>
</comment>
<sequence length="272" mass="28152">MGDVKAAGEGARHSTTMRAAARVGLVAFGIVHLLIAWIALQVAWGDGGDASSKGALHTVAQQPFGEAILWVCAFGLWALAVWQVMTALWGHQAVFDDKHRTIKRLSALGRAIVYTAVGLTAARTASGSGGKSEDAKGEGLTADLLSEPAGRVFVASIGLGILAVAAAHVRRGLSGNFTHDLEGEATSGSSRSAVMAVGRTGYVGKGAAIGIVGVLFGWAALSYDAEKAGGLDDALKTVRDQPFGPYLLSLVAIGLAAFGLFCFAWARYVRTR</sequence>
<dbReference type="Proteomes" id="UP000380867">
    <property type="component" value="Unassembled WGS sequence"/>
</dbReference>
<evidence type="ECO:0000313" key="3">
    <source>
        <dbReference type="EMBL" id="KAA1395631.1"/>
    </source>
</evidence>
<feature type="transmembrane region" description="Helical" evidence="1">
    <location>
        <begin position="21"/>
        <end position="44"/>
    </location>
</feature>
<feature type="transmembrane region" description="Helical" evidence="1">
    <location>
        <begin position="243"/>
        <end position="266"/>
    </location>
</feature>
<organism evidence="3 4">
    <name type="scientific">Aeromicrobium ginsengisoli</name>
    <dbReference type="NCBI Taxonomy" id="363867"/>
    <lineage>
        <taxon>Bacteria</taxon>
        <taxon>Bacillati</taxon>
        <taxon>Actinomycetota</taxon>
        <taxon>Actinomycetes</taxon>
        <taxon>Propionibacteriales</taxon>
        <taxon>Nocardioidaceae</taxon>
        <taxon>Aeromicrobium</taxon>
    </lineage>
</organism>
<keyword evidence="1" id="KW-1133">Transmembrane helix</keyword>
<dbReference type="RefSeq" id="WP_149690291.1">
    <property type="nucleotide sequence ID" value="NZ_SDPQ02000003.1"/>
</dbReference>
<accession>A0A5M4FBD3</accession>
<evidence type="ECO:0000256" key="1">
    <source>
        <dbReference type="SAM" id="Phobius"/>
    </source>
</evidence>
<protein>
    <submittedName>
        <fullName evidence="3">DUF1206 domain-containing protein</fullName>
    </submittedName>
</protein>
<reference evidence="3" key="1">
    <citation type="submission" date="2019-09" db="EMBL/GenBank/DDBJ databases">
        <authorList>
            <person name="Li J."/>
        </authorList>
    </citation>
    <scope>NUCLEOTIDE SEQUENCE [LARGE SCALE GENOMIC DNA]</scope>
    <source>
        <strain evidence="3">JCM 14732</strain>
    </source>
</reference>
<feature type="domain" description="DUF1206" evidence="2">
    <location>
        <begin position="107"/>
        <end position="173"/>
    </location>
</feature>
<evidence type="ECO:0000313" key="4">
    <source>
        <dbReference type="Proteomes" id="UP000380867"/>
    </source>
</evidence>
<evidence type="ECO:0000259" key="2">
    <source>
        <dbReference type="Pfam" id="PF06724"/>
    </source>
</evidence>
<proteinExistence type="predicted"/>
<dbReference type="OrthoDB" id="4552598at2"/>
<feature type="transmembrane region" description="Helical" evidence="1">
    <location>
        <begin position="67"/>
        <end position="90"/>
    </location>
</feature>